<gene>
    <name evidence="1" type="ORF">OWV82_000170</name>
</gene>
<name>A0ACC1YTF6_MELAZ</name>
<reference evidence="1 2" key="1">
    <citation type="journal article" date="2023" name="Science">
        <title>Complex scaffold remodeling in plant triterpene biosynthesis.</title>
        <authorList>
            <person name="De La Pena R."/>
            <person name="Hodgson H."/>
            <person name="Liu J.C."/>
            <person name="Stephenson M.J."/>
            <person name="Martin A.C."/>
            <person name="Owen C."/>
            <person name="Harkess A."/>
            <person name="Leebens-Mack J."/>
            <person name="Jimenez L.E."/>
            <person name="Osbourn A."/>
            <person name="Sattely E.S."/>
        </authorList>
    </citation>
    <scope>NUCLEOTIDE SEQUENCE [LARGE SCALE GENOMIC DNA]</scope>
    <source>
        <strain evidence="2">cv. JPN11</strain>
        <tissue evidence="1">Leaf</tissue>
    </source>
</reference>
<evidence type="ECO:0000313" key="2">
    <source>
        <dbReference type="Proteomes" id="UP001164539"/>
    </source>
</evidence>
<accession>A0ACC1YTF6</accession>
<dbReference type="Proteomes" id="UP001164539">
    <property type="component" value="Chromosome 1"/>
</dbReference>
<proteinExistence type="predicted"/>
<sequence>MHLNTLPQSVISLKNYSRGSRACMSHLHLREANQMKRLPTSAAAVVVMGITSVLAMALLSNSELSATYSFVSQLCVSKVRTFGCFC</sequence>
<dbReference type="EMBL" id="CM051394">
    <property type="protein sequence ID" value="KAJ4726996.1"/>
    <property type="molecule type" value="Genomic_DNA"/>
</dbReference>
<comment type="caution">
    <text evidence="1">The sequence shown here is derived from an EMBL/GenBank/DDBJ whole genome shotgun (WGS) entry which is preliminary data.</text>
</comment>
<organism evidence="1 2">
    <name type="scientific">Melia azedarach</name>
    <name type="common">Chinaberry tree</name>
    <dbReference type="NCBI Taxonomy" id="155640"/>
    <lineage>
        <taxon>Eukaryota</taxon>
        <taxon>Viridiplantae</taxon>
        <taxon>Streptophyta</taxon>
        <taxon>Embryophyta</taxon>
        <taxon>Tracheophyta</taxon>
        <taxon>Spermatophyta</taxon>
        <taxon>Magnoliopsida</taxon>
        <taxon>eudicotyledons</taxon>
        <taxon>Gunneridae</taxon>
        <taxon>Pentapetalae</taxon>
        <taxon>rosids</taxon>
        <taxon>malvids</taxon>
        <taxon>Sapindales</taxon>
        <taxon>Meliaceae</taxon>
        <taxon>Melia</taxon>
    </lineage>
</organism>
<keyword evidence="2" id="KW-1185">Reference proteome</keyword>
<protein>
    <submittedName>
        <fullName evidence="1">Uncharacterized protein</fullName>
    </submittedName>
</protein>
<evidence type="ECO:0000313" key="1">
    <source>
        <dbReference type="EMBL" id="KAJ4726996.1"/>
    </source>
</evidence>